<organism evidence="2 3">
    <name type="scientific">Candidatus Clostridium eludens</name>
    <dbReference type="NCBI Taxonomy" id="3381663"/>
    <lineage>
        <taxon>Bacteria</taxon>
        <taxon>Bacillati</taxon>
        <taxon>Bacillota</taxon>
        <taxon>Clostridia</taxon>
        <taxon>Eubacteriales</taxon>
        <taxon>Clostridiaceae</taxon>
        <taxon>Clostridium</taxon>
    </lineage>
</organism>
<evidence type="ECO:0000313" key="2">
    <source>
        <dbReference type="EMBL" id="MFL0195417.1"/>
    </source>
</evidence>
<evidence type="ECO:0000256" key="1">
    <source>
        <dbReference type="SAM" id="Phobius"/>
    </source>
</evidence>
<keyword evidence="1" id="KW-0472">Membrane</keyword>
<keyword evidence="3" id="KW-1185">Reference proteome</keyword>
<evidence type="ECO:0000313" key="3">
    <source>
        <dbReference type="Proteomes" id="UP001623660"/>
    </source>
</evidence>
<dbReference type="RefSeq" id="WP_406791532.1">
    <property type="nucleotide sequence ID" value="NZ_JBJHZX010000008.1"/>
</dbReference>
<sequence length="126" mass="14601">MENKENAKKQDIREKRLRYLAIIILIVIIAFIVYDFSKVEKSHNSSTNKLTQTLRSVSTGTKSNTKVINLQQEPIYRIFNNISEFQYKFNTSAQKFGLSFKINSLAIQVGTVQNSFKYMINNNIDI</sequence>
<gene>
    <name evidence="2" type="ORF">ACJDU8_07535</name>
</gene>
<reference evidence="2 3" key="1">
    <citation type="submission" date="2024-11" db="EMBL/GenBank/DDBJ databases">
        <authorList>
            <person name="Heng Y.C."/>
            <person name="Lim A.C.H."/>
            <person name="Lee J.K.Y."/>
            <person name="Kittelmann S."/>
        </authorList>
    </citation>
    <scope>NUCLEOTIDE SEQUENCE [LARGE SCALE GENOMIC DNA]</scope>
    <source>
        <strain evidence="2 3">WILCCON 0269</strain>
    </source>
</reference>
<proteinExistence type="predicted"/>
<dbReference type="Proteomes" id="UP001623660">
    <property type="component" value="Unassembled WGS sequence"/>
</dbReference>
<protein>
    <submittedName>
        <fullName evidence="2">Uncharacterized protein</fullName>
    </submittedName>
</protein>
<feature type="transmembrane region" description="Helical" evidence="1">
    <location>
        <begin position="20"/>
        <end position="37"/>
    </location>
</feature>
<name>A0ABW8SHC3_9CLOT</name>
<keyword evidence="1" id="KW-0812">Transmembrane</keyword>
<accession>A0ABW8SHC3</accession>
<keyword evidence="1" id="KW-1133">Transmembrane helix</keyword>
<dbReference type="EMBL" id="JBJHZX010000008">
    <property type="protein sequence ID" value="MFL0195417.1"/>
    <property type="molecule type" value="Genomic_DNA"/>
</dbReference>
<comment type="caution">
    <text evidence="2">The sequence shown here is derived from an EMBL/GenBank/DDBJ whole genome shotgun (WGS) entry which is preliminary data.</text>
</comment>